<sequence length="737" mass="81856">MSIVSLKPHTLTLKIDFGSLKFANTSTLTEYPIHWIGQERAKQATYFGLQIDHPDYNLFVLGEPGSGRSSLLQNALAEIAANQPVPPDLCYVYNFNTPQHPLVLQLPAGKGHWLQQQLTQFINDLLQLIPEQLEKAGNAKATAIKNTHGSEQNPSTALIGIYQDWIDHALKQILNNFSNGSTSIFPDYAKLKNHLENIKHDILNHLATFQSSNKREQKHQGTLLQTLRARYTIHVIVDNQALTNAPVIIENNPSHQSLFGNIGYQTINNACTTDFIHIQAGSLLRAQGGFLMLYLDDLLTDSQIWEKLCRVLRNRTLHIETIYPACTTVPVPSILPEPIKINSKIILIGSDEQYYTIQQEHPELAQRFRVKIDFADSFLAGTEAYQQVAIFIAHLCAQQCLPHFSRAAVAHVLTLCHKIIEDQKRLTTNFGYIETLVVESAHQCTIRNNTIVTEEDVRNAHEARIQRHNYPEQQTQESIADGDTVITVQGEKIGQINGLSLIEMGDYSFGVPTRITAHTFAGEDGLLNIEREVGMSGPVHDKGVFILQNFLSALFHHNAPLALNASIVFEQEYYGIEGDSASCAELYALLSALSGLPFRQGIAVTGAINQFGEMLPVGGINEKIEGFFSVCQTAGLDGTQGVIIPACNYRNLVLDQTVIHAVAEGLFHIYTINHMHDGLELLSSLPAGINNDTGFRETINYPRDTVLGYAQKTLRAYRAACQQPAQSAKISTKQLSR</sequence>
<feature type="active site" evidence="2">
    <location>
        <position position="623"/>
    </location>
</feature>
<feature type="domain" description="Lon proteolytic" evidence="3">
    <location>
        <begin position="490"/>
        <end position="685"/>
    </location>
</feature>
<dbReference type="Gene3D" id="1.10.8.60">
    <property type="match status" value="1"/>
</dbReference>
<keyword evidence="2" id="KW-0720">Serine protease</keyword>
<name>A0A4Y1YP96_9PROT</name>
<gene>
    <name evidence="4" type="ORF">Nstercoris_01086</name>
</gene>
<dbReference type="GO" id="GO:0005524">
    <property type="term" value="F:ATP binding"/>
    <property type="evidence" value="ECO:0007669"/>
    <property type="project" value="InterPro"/>
</dbReference>
<evidence type="ECO:0000259" key="3">
    <source>
        <dbReference type="PROSITE" id="PS51786"/>
    </source>
</evidence>
<evidence type="ECO:0000256" key="1">
    <source>
        <dbReference type="ARBA" id="ARBA00022670"/>
    </source>
</evidence>
<dbReference type="InterPro" id="IPR027417">
    <property type="entry name" value="P-loop_NTPase"/>
</dbReference>
<dbReference type="EC" id="3.4.21.53" evidence="2"/>
<evidence type="ECO:0000256" key="2">
    <source>
        <dbReference type="PROSITE-ProRule" id="PRU01122"/>
    </source>
</evidence>
<dbReference type="Proteomes" id="UP000316473">
    <property type="component" value="Chromosome"/>
</dbReference>
<dbReference type="InterPro" id="IPR020568">
    <property type="entry name" value="Ribosomal_Su5_D2-typ_SF"/>
</dbReference>
<comment type="similarity">
    <text evidence="2">Belongs to the peptidase S16 family.</text>
</comment>
<evidence type="ECO:0000313" key="5">
    <source>
        <dbReference type="Proteomes" id="UP000316473"/>
    </source>
</evidence>
<dbReference type="Pfam" id="PF20436">
    <property type="entry name" value="LonB_AAA-LID"/>
    <property type="match status" value="1"/>
</dbReference>
<feature type="active site" evidence="2">
    <location>
        <position position="580"/>
    </location>
</feature>
<dbReference type="AlphaFoldDB" id="A0A4Y1YP96"/>
<dbReference type="Pfam" id="PF20437">
    <property type="entry name" value="LonC_helical"/>
    <property type="match status" value="1"/>
</dbReference>
<dbReference type="GO" id="GO:0030163">
    <property type="term" value="P:protein catabolic process"/>
    <property type="evidence" value="ECO:0007669"/>
    <property type="project" value="InterPro"/>
</dbReference>
<keyword evidence="5" id="KW-1185">Reference proteome</keyword>
<dbReference type="GO" id="GO:0006508">
    <property type="term" value="P:proteolysis"/>
    <property type="evidence" value="ECO:0007669"/>
    <property type="project" value="UniProtKB-KW"/>
</dbReference>
<keyword evidence="2" id="KW-0378">Hydrolase</keyword>
<dbReference type="InterPro" id="IPR014721">
    <property type="entry name" value="Ribsml_uS5_D2-typ_fold_subgr"/>
</dbReference>
<dbReference type="KEGG" id="nst:Nstercoris_01086"/>
<protein>
    <recommendedName>
        <fullName evidence="2">endopeptidase La</fullName>
        <ecNumber evidence="2">3.4.21.53</ecNumber>
    </recommendedName>
</protein>
<dbReference type="Gene3D" id="3.30.230.10">
    <property type="match status" value="1"/>
</dbReference>
<dbReference type="Gene3D" id="3.40.50.300">
    <property type="entry name" value="P-loop containing nucleotide triphosphate hydrolases"/>
    <property type="match status" value="2"/>
</dbReference>
<keyword evidence="1 2" id="KW-0645">Protease</keyword>
<dbReference type="PROSITE" id="PS51786">
    <property type="entry name" value="LON_PROTEOLYTIC"/>
    <property type="match status" value="1"/>
</dbReference>
<comment type="catalytic activity">
    <reaction evidence="2">
        <text>Hydrolysis of proteins in presence of ATP.</text>
        <dbReference type="EC" id="3.4.21.53"/>
    </reaction>
</comment>
<dbReference type="PANTHER" id="PTHR10046">
    <property type="entry name" value="ATP DEPENDENT LON PROTEASE FAMILY MEMBER"/>
    <property type="match status" value="1"/>
</dbReference>
<evidence type="ECO:0000313" key="4">
    <source>
        <dbReference type="EMBL" id="BBL34841.1"/>
    </source>
</evidence>
<dbReference type="Pfam" id="PF13654">
    <property type="entry name" value="AAA_32"/>
    <property type="match status" value="1"/>
</dbReference>
<dbReference type="InterPro" id="IPR008269">
    <property type="entry name" value="Lon_proteolytic"/>
</dbReference>
<dbReference type="InterPro" id="IPR046844">
    <property type="entry name" value="Lon-like_helical"/>
</dbReference>
<dbReference type="SUPFAM" id="SSF54211">
    <property type="entry name" value="Ribosomal protein S5 domain 2-like"/>
    <property type="match status" value="1"/>
</dbReference>
<dbReference type="InterPro" id="IPR027065">
    <property type="entry name" value="Lon_Prtase"/>
</dbReference>
<dbReference type="EMBL" id="AP019755">
    <property type="protein sequence ID" value="BBL34841.1"/>
    <property type="molecule type" value="Genomic_DNA"/>
</dbReference>
<proteinExistence type="inferred from homology"/>
<accession>A0A4Y1YP96</accession>
<dbReference type="GO" id="GO:0004176">
    <property type="term" value="F:ATP-dependent peptidase activity"/>
    <property type="evidence" value="ECO:0007669"/>
    <property type="project" value="UniProtKB-UniRule"/>
</dbReference>
<dbReference type="InterPro" id="IPR046843">
    <property type="entry name" value="LonB_AAA-LID"/>
</dbReference>
<dbReference type="InterPro" id="IPR041699">
    <property type="entry name" value="AAA_32"/>
</dbReference>
<organism evidence="4 5">
    <name type="scientific">Nitrosomonas stercoris</name>
    <dbReference type="NCBI Taxonomy" id="1444684"/>
    <lineage>
        <taxon>Bacteria</taxon>
        <taxon>Pseudomonadati</taxon>
        <taxon>Pseudomonadota</taxon>
        <taxon>Betaproteobacteria</taxon>
        <taxon>Nitrosomonadales</taxon>
        <taxon>Nitrosomonadaceae</taxon>
        <taxon>Nitrosomonas</taxon>
    </lineage>
</organism>
<dbReference type="GO" id="GO:0004252">
    <property type="term" value="F:serine-type endopeptidase activity"/>
    <property type="evidence" value="ECO:0007669"/>
    <property type="project" value="UniProtKB-UniRule"/>
</dbReference>
<dbReference type="SUPFAM" id="SSF52540">
    <property type="entry name" value="P-loop containing nucleoside triphosphate hydrolases"/>
    <property type="match status" value="1"/>
</dbReference>
<reference evidence="4 5" key="1">
    <citation type="submission" date="2019-06" db="EMBL/GenBank/DDBJ databases">
        <title>Nitrosomonas stercoris KYUHI-S whole genome shotgun sequence.</title>
        <authorList>
            <person name="Nakagawa T."/>
            <person name="Tsuchiya Y."/>
            <person name="Takahashi R."/>
        </authorList>
    </citation>
    <scope>NUCLEOTIDE SEQUENCE [LARGE SCALE GENOMIC DNA]</scope>
    <source>
        <strain evidence="4 5">KYUHI-S</strain>
    </source>
</reference>
<dbReference type="Pfam" id="PF05362">
    <property type="entry name" value="Lon_C"/>
    <property type="match status" value="1"/>
</dbReference>
<dbReference type="PRINTS" id="PR00830">
    <property type="entry name" value="ENDOLAPTASE"/>
</dbReference>